<sequence>MRLFFFLMCIIIGPSSVTAAGVGKFVIIAHRGASGQAPEHTMAAYQLALDQGADYLELDIHMTKDKQLIAIHDDTVDRTTNGQGKVNSLTLSEIKQLDAGSRFNQNFPDKAKPYYRGQTILTLEEVIGKFGGSVNYYIELKKTQQYSEMADKLLRFLNAHQLIGTLGVHGQVIIESFHEDTLKYLRNKSSELILVQLTDNPWNIDLAKIASYADGVGPNYTKINQKFIETAHQHGLLVHCWTVNNETDMIKLINWNVDGIFTNYVDRARIIGTVFPFHFQ</sequence>
<feature type="chain" id="PRO_5047164290" evidence="1">
    <location>
        <begin position="20"/>
        <end position="280"/>
    </location>
</feature>
<dbReference type="CDD" id="cd08601">
    <property type="entry name" value="GDPD_SaGlpQ_like"/>
    <property type="match status" value="1"/>
</dbReference>
<dbReference type="PANTHER" id="PTHR46211">
    <property type="entry name" value="GLYCEROPHOSPHORYL DIESTER PHOSPHODIESTERASE"/>
    <property type="match status" value="1"/>
</dbReference>
<comment type="caution">
    <text evidence="3">The sequence shown here is derived from an EMBL/GenBank/DDBJ whole genome shotgun (WGS) entry which is preliminary data.</text>
</comment>
<dbReference type="SUPFAM" id="SSF51695">
    <property type="entry name" value="PLC-like phosphodiesterases"/>
    <property type="match status" value="1"/>
</dbReference>
<dbReference type="RefSeq" id="WP_223282825.1">
    <property type="nucleotide sequence ID" value="NZ_BNDS01000022.1"/>
</dbReference>
<keyword evidence="4" id="KW-1185">Reference proteome</keyword>
<evidence type="ECO:0000313" key="3">
    <source>
        <dbReference type="EMBL" id="GHI00417.1"/>
    </source>
</evidence>
<gene>
    <name evidence="3" type="primary">glpQ_2</name>
    <name evidence="3" type="ORF">AM1BK_39590</name>
</gene>
<reference evidence="3 4" key="1">
    <citation type="journal article" date="2022" name="Int. J. Syst. Evol. Microbiol.">
        <title>Neobacillus kokaensis sp. nov., isolated from soil.</title>
        <authorList>
            <person name="Yuki K."/>
            <person name="Matsubara H."/>
            <person name="Yamaguchi S."/>
        </authorList>
    </citation>
    <scope>NUCLEOTIDE SEQUENCE [LARGE SCALE GENOMIC DNA]</scope>
    <source>
        <strain evidence="3 4">LOB 377</strain>
    </source>
</reference>
<dbReference type="Pfam" id="PF03009">
    <property type="entry name" value="GDPD"/>
    <property type="match status" value="1"/>
</dbReference>
<protein>
    <submittedName>
        <fullName evidence="3">Glycerophosphoryl diester phosphodiesterase</fullName>
    </submittedName>
</protein>
<dbReference type="InterPro" id="IPR017946">
    <property type="entry name" value="PLC-like_Pdiesterase_TIM-brl"/>
</dbReference>
<organism evidence="3 4">
    <name type="scientific">Neobacillus kokaensis</name>
    <dbReference type="NCBI Taxonomy" id="2759023"/>
    <lineage>
        <taxon>Bacteria</taxon>
        <taxon>Bacillati</taxon>
        <taxon>Bacillota</taxon>
        <taxon>Bacilli</taxon>
        <taxon>Bacillales</taxon>
        <taxon>Bacillaceae</taxon>
        <taxon>Neobacillus</taxon>
    </lineage>
</organism>
<accession>A0ABQ3N8J3</accession>
<evidence type="ECO:0000259" key="2">
    <source>
        <dbReference type="PROSITE" id="PS51704"/>
    </source>
</evidence>
<feature type="domain" description="GP-PDE" evidence="2">
    <location>
        <begin position="25"/>
        <end position="272"/>
    </location>
</feature>
<name>A0ABQ3N8J3_9BACI</name>
<evidence type="ECO:0000313" key="4">
    <source>
        <dbReference type="Proteomes" id="UP000637074"/>
    </source>
</evidence>
<dbReference type="Gene3D" id="3.20.20.190">
    <property type="entry name" value="Phosphatidylinositol (PI) phosphodiesterase"/>
    <property type="match status" value="1"/>
</dbReference>
<dbReference type="PANTHER" id="PTHR46211:SF7">
    <property type="entry name" value="GLYCEROPHOSPHODIESTER PHOSPHODIESTERASE"/>
    <property type="match status" value="1"/>
</dbReference>
<dbReference type="InterPro" id="IPR030395">
    <property type="entry name" value="GP_PDE_dom"/>
</dbReference>
<evidence type="ECO:0000256" key="1">
    <source>
        <dbReference type="SAM" id="SignalP"/>
    </source>
</evidence>
<proteinExistence type="predicted"/>
<dbReference type="Proteomes" id="UP000637074">
    <property type="component" value="Unassembled WGS sequence"/>
</dbReference>
<feature type="signal peptide" evidence="1">
    <location>
        <begin position="1"/>
        <end position="19"/>
    </location>
</feature>
<dbReference type="EMBL" id="BNDS01000022">
    <property type="protein sequence ID" value="GHI00417.1"/>
    <property type="molecule type" value="Genomic_DNA"/>
</dbReference>
<keyword evidence="1" id="KW-0732">Signal</keyword>
<dbReference type="PROSITE" id="PS51704">
    <property type="entry name" value="GP_PDE"/>
    <property type="match status" value="1"/>
</dbReference>